<dbReference type="SUPFAM" id="SSF46911">
    <property type="entry name" value="Ribosomal protein S18"/>
    <property type="match status" value="1"/>
</dbReference>
<name>I4B8K3_TURPD</name>
<dbReference type="AlphaFoldDB" id="I4B8K3"/>
<keyword evidence="4" id="KW-0694">RNA-binding</keyword>
<dbReference type="GO" id="GO:0003735">
    <property type="term" value="F:structural constituent of ribosome"/>
    <property type="evidence" value="ECO:0007669"/>
    <property type="project" value="InterPro"/>
</dbReference>
<dbReference type="STRING" id="869212.Turpa_2971"/>
<dbReference type="PRINTS" id="PR00974">
    <property type="entry name" value="RIBOSOMALS18"/>
</dbReference>
<dbReference type="InterPro" id="IPR001648">
    <property type="entry name" value="Ribosomal_bS18"/>
</dbReference>
<evidence type="ECO:0000256" key="4">
    <source>
        <dbReference type="HAMAP-Rule" id="MF_00270"/>
    </source>
</evidence>
<dbReference type="HOGENOM" id="CLU_148710_0_2_12"/>
<evidence type="ECO:0000256" key="1">
    <source>
        <dbReference type="ARBA" id="ARBA00005589"/>
    </source>
</evidence>
<protein>
    <recommendedName>
        <fullName evidence="4">Small ribosomal subunit protein bS18</fullName>
    </recommendedName>
</protein>
<evidence type="ECO:0000256" key="5">
    <source>
        <dbReference type="RuleBase" id="RU003910"/>
    </source>
</evidence>
<sequence>MEERQDREPRRGPDDGDDRRGGRGGPRFKKKTCRFCEVKDMAIEYKRVDILVKLVSNKGKILPRRLTGTCALHQRLVAKAIKKARNAGFMPFSV</sequence>
<dbReference type="OrthoDB" id="9812008at2"/>
<keyword evidence="2 4" id="KW-0689">Ribosomal protein</keyword>
<evidence type="ECO:0000256" key="2">
    <source>
        <dbReference type="ARBA" id="ARBA00022980"/>
    </source>
</evidence>
<dbReference type="EMBL" id="CP002959">
    <property type="protein sequence ID" value="AFM13610.1"/>
    <property type="molecule type" value="Genomic_DNA"/>
</dbReference>
<dbReference type="Proteomes" id="UP000006048">
    <property type="component" value="Chromosome"/>
</dbReference>
<dbReference type="GO" id="GO:0006412">
    <property type="term" value="P:translation"/>
    <property type="evidence" value="ECO:0007669"/>
    <property type="project" value="UniProtKB-UniRule"/>
</dbReference>
<dbReference type="HAMAP" id="MF_00270">
    <property type="entry name" value="Ribosomal_bS18"/>
    <property type="match status" value="1"/>
</dbReference>
<dbReference type="Pfam" id="PF01084">
    <property type="entry name" value="Ribosomal_S18"/>
    <property type="match status" value="1"/>
</dbReference>
<dbReference type="RefSeq" id="WP_014804111.1">
    <property type="nucleotide sequence ID" value="NC_018020.1"/>
</dbReference>
<organism evidence="7 8">
    <name type="scientific">Turneriella parva (strain ATCC BAA-1111 / DSM 21527 / NCTC 11395 / H)</name>
    <name type="common">Leptospira parva</name>
    <dbReference type="NCBI Taxonomy" id="869212"/>
    <lineage>
        <taxon>Bacteria</taxon>
        <taxon>Pseudomonadati</taxon>
        <taxon>Spirochaetota</taxon>
        <taxon>Spirochaetia</taxon>
        <taxon>Leptospirales</taxon>
        <taxon>Leptospiraceae</taxon>
        <taxon>Turneriella</taxon>
    </lineage>
</organism>
<keyword evidence="4" id="KW-0699">rRNA-binding</keyword>
<dbReference type="PANTHER" id="PTHR13479:SF40">
    <property type="entry name" value="SMALL RIBOSOMAL SUBUNIT PROTEIN BS18M"/>
    <property type="match status" value="1"/>
</dbReference>
<evidence type="ECO:0000256" key="6">
    <source>
        <dbReference type="SAM" id="MobiDB-lite"/>
    </source>
</evidence>
<dbReference type="PANTHER" id="PTHR13479">
    <property type="entry name" value="30S RIBOSOMAL PROTEIN S18"/>
    <property type="match status" value="1"/>
</dbReference>
<dbReference type="GO" id="GO:0022627">
    <property type="term" value="C:cytosolic small ribosomal subunit"/>
    <property type="evidence" value="ECO:0007669"/>
    <property type="project" value="TreeGrafter"/>
</dbReference>
<evidence type="ECO:0000313" key="8">
    <source>
        <dbReference type="Proteomes" id="UP000006048"/>
    </source>
</evidence>
<reference evidence="7 8" key="1">
    <citation type="submission" date="2012-06" db="EMBL/GenBank/DDBJ databases">
        <title>The complete chromosome of genome of Turneriella parva DSM 21527.</title>
        <authorList>
            <consortium name="US DOE Joint Genome Institute (JGI-PGF)"/>
            <person name="Lucas S."/>
            <person name="Han J."/>
            <person name="Lapidus A."/>
            <person name="Bruce D."/>
            <person name="Goodwin L."/>
            <person name="Pitluck S."/>
            <person name="Peters L."/>
            <person name="Kyrpides N."/>
            <person name="Mavromatis K."/>
            <person name="Ivanova N."/>
            <person name="Mikhailova N."/>
            <person name="Chertkov O."/>
            <person name="Detter J.C."/>
            <person name="Tapia R."/>
            <person name="Han C."/>
            <person name="Land M."/>
            <person name="Hauser L."/>
            <person name="Markowitz V."/>
            <person name="Cheng J.-F."/>
            <person name="Hugenholtz P."/>
            <person name="Woyke T."/>
            <person name="Wu D."/>
            <person name="Gronow S."/>
            <person name="Wellnitz S."/>
            <person name="Brambilla E."/>
            <person name="Klenk H.-P."/>
            <person name="Eisen J.A."/>
        </authorList>
    </citation>
    <scope>NUCLEOTIDE SEQUENCE [LARGE SCALE GENOMIC DNA]</scope>
    <source>
        <strain evidence="8">ATCC BAA-1111 / DSM 21527 / NCTC 11395 / H</strain>
    </source>
</reference>
<dbReference type="KEGG" id="tpx:Turpa_2971"/>
<dbReference type="InterPro" id="IPR036870">
    <property type="entry name" value="Ribosomal_bS18_sf"/>
</dbReference>
<keyword evidence="8" id="KW-1185">Reference proteome</keyword>
<dbReference type="NCBIfam" id="TIGR00165">
    <property type="entry name" value="S18"/>
    <property type="match status" value="1"/>
</dbReference>
<comment type="subunit">
    <text evidence="4">Part of the 30S ribosomal subunit. Forms a tight heterodimer with protein bS6.</text>
</comment>
<evidence type="ECO:0000313" key="7">
    <source>
        <dbReference type="EMBL" id="AFM13610.1"/>
    </source>
</evidence>
<evidence type="ECO:0000256" key="3">
    <source>
        <dbReference type="ARBA" id="ARBA00023274"/>
    </source>
</evidence>
<accession>I4B8K3</accession>
<comment type="function">
    <text evidence="4">Binds as a heterodimer with protein bS6 to the central domain of the 16S rRNA, where it helps stabilize the platform of the 30S subunit.</text>
</comment>
<gene>
    <name evidence="4" type="primary">rpsR</name>
    <name evidence="7" type="ordered locus">Turpa_2971</name>
</gene>
<feature type="compositionally biased region" description="Basic and acidic residues" evidence="6">
    <location>
        <begin position="1"/>
        <end position="21"/>
    </location>
</feature>
<dbReference type="GO" id="GO:0070181">
    <property type="term" value="F:small ribosomal subunit rRNA binding"/>
    <property type="evidence" value="ECO:0007669"/>
    <property type="project" value="TreeGrafter"/>
</dbReference>
<proteinExistence type="inferred from homology"/>
<dbReference type="PATRIC" id="fig|869212.3.peg.2995"/>
<dbReference type="Gene3D" id="4.10.640.10">
    <property type="entry name" value="Ribosomal protein S18"/>
    <property type="match status" value="1"/>
</dbReference>
<comment type="similarity">
    <text evidence="1 4 5">Belongs to the bacterial ribosomal protein bS18 family.</text>
</comment>
<keyword evidence="3 4" id="KW-0687">Ribonucleoprotein</keyword>
<feature type="region of interest" description="Disordered" evidence="6">
    <location>
        <begin position="1"/>
        <end position="29"/>
    </location>
</feature>